<feature type="chain" id="PRO_5017333601" evidence="2">
    <location>
        <begin position="24"/>
        <end position="260"/>
    </location>
</feature>
<feature type="signal peptide" evidence="2">
    <location>
        <begin position="1"/>
        <end position="23"/>
    </location>
</feature>
<dbReference type="Proteomes" id="UP000265703">
    <property type="component" value="Unassembled WGS sequence"/>
</dbReference>
<gene>
    <name evidence="3" type="ORF">C1645_873360</name>
</gene>
<proteinExistence type="predicted"/>
<evidence type="ECO:0000313" key="4">
    <source>
        <dbReference type="Proteomes" id="UP000265703"/>
    </source>
</evidence>
<feature type="compositionally biased region" description="Polar residues" evidence="1">
    <location>
        <begin position="39"/>
        <end position="54"/>
    </location>
</feature>
<keyword evidence="4" id="KW-1185">Reference proteome</keyword>
<accession>A0A397T9K8</accession>
<keyword evidence="2" id="KW-0732">Signal</keyword>
<organism evidence="3 4">
    <name type="scientific">Glomus cerebriforme</name>
    <dbReference type="NCBI Taxonomy" id="658196"/>
    <lineage>
        <taxon>Eukaryota</taxon>
        <taxon>Fungi</taxon>
        <taxon>Fungi incertae sedis</taxon>
        <taxon>Mucoromycota</taxon>
        <taxon>Glomeromycotina</taxon>
        <taxon>Glomeromycetes</taxon>
        <taxon>Glomerales</taxon>
        <taxon>Glomeraceae</taxon>
        <taxon>Glomus</taxon>
    </lineage>
</organism>
<reference evidence="3 4" key="1">
    <citation type="submission" date="2018-06" db="EMBL/GenBank/DDBJ databases">
        <title>Comparative genomics reveals the genomic features of Rhizophagus irregularis, R. cerebriforme, R. diaphanum and Gigaspora rosea, and their symbiotic lifestyle signature.</title>
        <authorList>
            <person name="Morin E."/>
            <person name="San Clemente H."/>
            <person name="Chen E.C.H."/>
            <person name="De La Providencia I."/>
            <person name="Hainaut M."/>
            <person name="Kuo A."/>
            <person name="Kohler A."/>
            <person name="Murat C."/>
            <person name="Tang N."/>
            <person name="Roy S."/>
            <person name="Loubradou J."/>
            <person name="Henrissat B."/>
            <person name="Grigoriev I.V."/>
            <person name="Corradi N."/>
            <person name="Roux C."/>
            <person name="Martin F.M."/>
        </authorList>
    </citation>
    <scope>NUCLEOTIDE SEQUENCE [LARGE SCALE GENOMIC DNA]</scope>
    <source>
        <strain evidence="3 4">DAOM 227022</strain>
    </source>
</reference>
<comment type="caution">
    <text evidence="3">The sequence shown here is derived from an EMBL/GenBank/DDBJ whole genome shotgun (WGS) entry which is preliminary data.</text>
</comment>
<name>A0A397T9K8_9GLOM</name>
<feature type="region of interest" description="Disordered" evidence="1">
    <location>
        <begin position="32"/>
        <end position="69"/>
    </location>
</feature>
<dbReference type="OrthoDB" id="2437007at2759"/>
<dbReference type="EMBL" id="QKYT01000078">
    <property type="protein sequence ID" value="RIA94542.1"/>
    <property type="molecule type" value="Genomic_DNA"/>
</dbReference>
<evidence type="ECO:0000256" key="1">
    <source>
        <dbReference type="SAM" id="MobiDB-lite"/>
    </source>
</evidence>
<dbReference type="AlphaFoldDB" id="A0A397T9K8"/>
<evidence type="ECO:0000256" key="2">
    <source>
        <dbReference type="SAM" id="SignalP"/>
    </source>
</evidence>
<sequence length="260" mass="30370">MINKQILIIVEILLFWQKHLVQQLPSSITSITNQNNQQSDANSSTVVSSQPNKNQTKKHVNSIAEDDITSEASKENDSVNLYYDKYQEEIEGFQVQEHKKFQLQEESKALFIRTRNNTQELYEELIVCVCKIFKTDPQIGSLFKDLDGWFNTYYYRFHVNVVKLANDATELYDELNEFITEEVWKQLFSVHLKATDQPKLKKNKEIIMKLGTFVRHVVKAVIIAQKHKNDNIQSIIKNYDNYIIDLKIPTKLSVVELLLV</sequence>
<evidence type="ECO:0000313" key="3">
    <source>
        <dbReference type="EMBL" id="RIA94542.1"/>
    </source>
</evidence>
<protein>
    <submittedName>
        <fullName evidence="3">Uncharacterized protein</fullName>
    </submittedName>
</protein>